<dbReference type="InterPro" id="IPR008145">
    <property type="entry name" value="GK/Ca_channel_bsu"/>
</dbReference>
<evidence type="ECO:0000313" key="8">
    <source>
        <dbReference type="EMBL" id="KAJ8955440.1"/>
    </source>
</evidence>
<evidence type="ECO:0000256" key="1">
    <source>
        <dbReference type="ARBA" id="ARBA00005790"/>
    </source>
</evidence>
<dbReference type="Proteomes" id="UP001162162">
    <property type="component" value="Unassembled WGS sequence"/>
</dbReference>
<evidence type="ECO:0000256" key="5">
    <source>
        <dbReference type="ARBA" id="ARBA00022777"/>
    </source>
</evidence>
<protein>
    <recommendedName>
        <fullName evidence="2">guanylate kinase</fullName>
        <ecNumber evidence="2">2.7.4.8</ecNumber>
    </recommendedName>
</protein>
<name>A0AAV8YXF8_9CUCU</name>
<comment type="caution">
    <text evidence="8">The sequence shown here is derived from an EMBL/GenBank/DDBJ whole genome shotgun (WGS) entry which is preliminary data.</text>
</comment>
<evidence type="ECO:0000256" key="4">
    <source>
        <dbReference type="ARBA" id="ARBA00022741"/>
    </source>
</evidence>
<evidence type="ECO:0000256" key="3">
    <source>
        <dbReference type="ARBA" id="ARBA00022679"/>
    </source>
</evidence>
<evidence type="ECO:0000256" key="6">
    <source>
        <dbReference type="ARBA" id="ARBA00022840"/>
    </source>
</evidence>
<keyword evidence="6" id="KW-0067">ATP-binding</keyword>
<gene>
    <name evidence="8" type="ORF">NQ318_003539</name>
</gene>
<accession>A0AAV8YXF8</accession>
<dbReference type="InterPro" id="IPR008144">
    <property type="entry name" value="Guanylate_kin-like_dom"/>
</dbReference>
<dbReference type="GO" id="GO:0004385">
    <property type="term" value="F:GMP kinase activity"/>
    <property type="evidence" value="ECO:0007669"/>
    <property type="project" value="UniProtKB-EC"/>
</dbReference>
<dbReference type="SMART" id="SM00072">
    <property type="entry name" value="GuKc"/>
    <property type="match status" value="1"/>
</dbReference>
<dbReference type="GO" id="GO:0005524">
    <property type="term" value="F:ATP binding"/>
    <property type="evidence" value="ECO:0007669"/>
    <property type="project" value="UniProtKB-KW"/>
</dbReference>
<keyword evidence="5" id="KW-0418">Kinase</keyword>
<dbReference type="Gene3D" id="3.40.50.300">
    <property type="entry name" value="P-loop containing nucleotide triphosphate hydrolases"/>
    <property type="match status" value="1"/>
</dbReference>
<dbReference type="SUPFAM" id="SSF52540">
    <property type="entry name" value="P-loop containing nucleoside triphosphate hydrolases"/>
    <property type="match status" value="1"/>
</dbReference>
<dbReference type="CDD" id="cd00071">
    <property type="entry name" value="GMPK"/>
    <property type="match status" value="1"/>
</dbReference>
<dbReference type="InterPro" id="IPR027417">
    <property type="entry name" value="P-loop_NTPase"/>
</dbReference>
<dbReference type="GO" id="GO:0005829">
    <property type="term" value="C:cytosol"/>
    <property type="evidence" value="ECO:0007669"/>
    <property type="project" value="TreeGrafter"/>
</dbReference>
<keyword evidence="3" id="KW-0808">Transferase</keyword>
<dbReference type="InterPro" id="IPR017665">
    <property type="entry name" value="Guanylate_kinase"/>
</dbReference>
<dbReference type="PROSITE" id="PS50052">
    <property type="entry name" value="GUANYLATE_KINASE_2"/>
    <property type="match status" value="1"/>
</dbReference>
<dbReference type="EMBL" id="JAPWTK010000038">
    <property type="protein sequence ID" value="KAJ8955440.1"/>
    <property type="molecule type" value="Genomic_DNA"/>
</dbReference>
<keyword evidence="9" id="KW-1185">Reference proteome</keyword>
<comment type="similarity">
    <text evidence="1">Belongs to the guanylate kinase family.</text>
</comment>
<organism evidence="8 9">
    <name type="scientific">Aromia moschata</name>
    <dbReference type="NCBI Taxonomy" id="1265417"/>
    <lineage>
        <taxon>Eukaryota</taxon>
        <taxon>Metazoa</taxon>
        <taxon>Ecdysozoa</taxon>
        <taxon>Arthropoda</taxon>
        <taxon>Hexapoda</taxon>
        <taxon>Insecta</taxon>
        <taxon>Pterygota</taxon>
        <taxon>Neoptera</taxon>
        <taxon>Endopterygota</taxon>
        <taxon>Coleoptera</taxon>
        <taxon>Polyphaga</taxon>
        <taxon>Cucujiformia</taxon>
        <taxon>Chrysomeloidea</taxon>
        <taxon>Cerambycidae</taxon>
        <taxon>Cerambycinae</taxon>
        <taxon>Callichromatini</taxon>
        <taxon>Aromia</taxon>
    </lineage>
</organism>
<dbReference type="PANTHER" id="PTHR23117:SF13">
    <property type="entry name" value="GUANYLATE KINASE"/>
    <property type="match status" value="1"/>
</dbReference>
<dbReference type="PANTHER" id="PTHR23117">
    <property type="entry name" value="GUANYLATE KINASE-RELATED"/>
    <property type="match status" value="1"/>
</dbReference>
<evidence type="ECO:0000259" key="7">
    <source>
        <dbReference type="PROSITE" id="PS50052"/>
    </source>
</evidence>
<proteinExistence type="inferred from homology"/>
<dbReference type="EC" id="2.7.4.8" evidence="2"/>
<dbReference type="NCBIfam" id="TIGR03263">
    <property type="entry name" value="guanyl_kin"/>
    <property type="match status" value="1"/>
</dbReference>
<feature type="domain" description="Guanylate kinase-like" evidence="7">
    <location>
        <begin position="7"/>
        <end position="183"/>
    </location>
</feature>
<dbReference type="Pfam" id="PF00625">
    <property type="entry name" value="Guanylate_kin"/>
    <property type="match status" value="1"/>
</dbReference>
<evidence type="ECO:0000313" key="9">
    <source>
        <dbReference type="Proteomes" id="UP001162162"/>
    </source>
</evidence>
<dbReference type="InterPro" id="IPR020590">
    <property type="entry name" value="Guanylate_kinase_CS"/>
</dbReference>
<sequence>MNSLKKTGLIVLCGPSGSGKSTLLAKLLKEFPDKFGFSVSHTTRKPRVGELDGQHYHFTTKEEMQKDIESGKFIESTTFGGNMYGTSKAAVEEVIKLGKICVLDIDVQGVKQTPYLYLSNLLPLKELETRLRGEKTETDESLAHRLRVAEEELNYGKVPGNFHLIITNDNLDNTYAKLKGFIVDSLHST</sequence>
<dbReference type="PROSITE" id="PS00856">
    <property type="entry name" value="GUANYLATE_KINASE_1"/>
    <property type="match status" value="1"/>
</dbReference>
<keyword evidence="4" id="KW-0547">Nucleotide-binding</keyword>
<evidence type="ECO:0000256" key="2">
    <source>
        <dbReference type="ARBA" id="ARBA00012961"/>
    </source>
</evidence>
<dbReference type="AlphaFoldDB" id="A0AAV8YXF8"/>
<dbReference type="FunFam" id="3.30.63.10:FF:000002">
    <property type="entry name" value="Guanylate kinase 1"/>
    <property type="match status" value="1"/>
</dbReference>
<reference evidence="8" key="1">
    <citation type="journal article" date="2023" name="Insect Mol. Biol.">
        <title>Genome sequencing provides insights into the evolution of gene families encoding plant cell wall-degrading enzymes in longhorned beetles.</title>
        <authorList>
            <person name="Shin N.R."/>
            <person name="Okamura Y."/>
            <person name="Kirsch R."/>
            <person name="Pauchet Y."/>
        </authorList>
    </citation>
    <scope>NUCLEOTIDE SEQUENCE</scope>
    <source>
        <strain evidence="8">AMC_N1</strain>
    </source>
</reference>